<feature type="transmembrane region" description="Helical" evidence="1">
    <location>
        <begin position="186"/>
        <end position="204"/>
    </location>
</feature>
<gene>
    <name evidence="2" type="ORF">SAMN05660477_01263</name>
</gene>
<evidence type="ECO:0008006" key="4">
    <source>
        <dbReference type="Google" id="ProtNLM"/>
    </source>
</evidence>
<dbReference type="RefSeq" id="WP_079666527.1">
    <property type="nucleotide sequence ID" value="NZ_FUYZ01000003.1"/>
</dbReference>
<evidence type="ECO:0000256" key="1">
    <source>
        <dbReference type="SAM" id="Phobius"/>
    </source>
</evidence>
<organism evidence="2 3">
    <name type="scientific">Soonwooa buanensis</name>
    <dbReference type="NCBI Taxonomy" id="619805"/>
    <lineage>
        <taxon>Bacteria</taxon>
        <taxon>Pseudomonadati</taxon>
        <taxon>Bacteroidota</taxon>
        <taxon>Flavobacteriia</taxon>
        <taxon>Flavobacteriales</taxon>
        <taxon>Weeksellaceae</taxon>
        <taxon>Chryseobacterium group</taxon>
        <taxon>Soonwooa</taxon>
    </lineage>
</organism>
<dbReference type="STRING" id="619805.SAMN05660477_01263"/>
<feature type="transmembrane region" description="Helical" evidence="1">
    <location>
        <begin position="12"/>
        <end position="31"/>
    </location>
</feature>
<feature type="transmembrane region" description="Helical" evidence="1">
    <location>
        <begin position="151"/>
        <end position="174"/>
    </location>
</feature>
<dbReference type="Proteomes" id="UP000191112">
    <property type="component" value="Unassembled WGS sequence"/>
</dbReference>
<accession>A0A1T5EC29</accession>
<feature type="transmembrane region" description="Helical" evidence="1">
    <location>
        <begin position="103"/>
        <end position="122"/>
    </location>
</feature>
<evidence type="ECO:0000313" key="3">
    <source>
        <dbReference type="Proteomes" id="UP000191112"/>
    </source>
</evidence>
<feature type="transmembrane region" description="Helical" evidence="1">
    <location>
        <begin position="393"/>
        <end position="409"/>
    </location>
</feature>
<evidence type="ECO:0000313" key="2">
    <source>
        <dbReference type="EMBL" id="SKB81339.1"/>
    </source>
</evidence>
<dbReference type="EMBL" id="FUYZ01000003">
    <property type="protein sequence ID" value="SKB81339.1"/>
    <property type="molecule type" value="Genomic_DNA"/>
</dbReference>
<feature type="transmembrane region" description="Helical" evidence="1">
    <location>
        <begin position="324"/>
        <end position="347"/>
    </location>
</feature>
<dbReference type="OrthoDB" id="1420644at2"/>
<feature type="transmembrane region" description="Helical" evidence="1">
    <location>
        <begin position="75"/>
        <end position="96"/>
    </location>
</feature>
<keyword evidence="1" id="KW-1133">Transmembrane helix</keyword>
<dbReference type="AlphaFoldDB" id="A0A1T5EC29"/>
<feature type="transmembrane region" description="Helical" evidence="1">
    <location>
        <begin position="368"/>
        <end position="387"/>
    </location>
</feature>
<feature type="transmembrane region" description="Helical" evidence="1">
    <location>
        <begin position="265"/>
        <end position="287"/>
    </location>
</feature>
<sequence>MIKNLKDIKVSNYFTFLLVVILFGQLIRNLLFGYEKKTWNISEFLINYEGGYVRRGLLGQLLLWLFNYLGVVPYYLIICICFLSLFFLIIYFFLNFQKNNFPIIYLASILFFSNVIVNDFWVRKDIIILNVFILIVFLDKKRNVILQLFKYLLIIIGALIHESIIFLLIPYLFVKTTSLIKLKNRALLFDSGINLSLAIFLLLFNTLNKGNELIVSKIKNSWNGVYFPYDTRVDESIDAVDAIGWDLMTGLRYTFKTLLNFDNGIYAPLVILITILVVFLLLYSIPLRNNKSERKRQAIMVYSIVQFLAVLPLFLLGWDYARWFFLWTASTMILVFNSDIQIVEYIVDKHKISMGKIKFICDKFIFSNNNYLLLFILGIPAYSWNLLQYVKTTSAFLIINKISLVILMIRNSF</sequence>
<proteinExistence type="predicted"/>
<keyword evidence="1" id="KW-0812">Transmembrane</keyword>
<feature type="transmembrane region" description="Helical" evidence="1">
    <location>
        <begin position="299"/>
        <end position="318"/>
    </location>
</feature>
<keyword evidence="3" id="KW-1185">Reference proteome</keyword>
<protein>
    <recommendedName>
        <fullName evidence="4">EpsG family protein</fullName>
    </recommendedName>
</protein>
<name>A0A1T5EC29_9FLAO</name>
<keyword evidence="1" id="KW-0472">Membrane</keyword>
<reference evidence="2 3" key="1">
    <citation type="submission" date="2017-02" db="EMBL/GenBank/DDBJ databases">
        <authorList>
            <person name="Peterson S.W."/>
        </authorList>
    </citation>
    <scope>NUCLEOTIDE SEQUENCE [LARGE SCALE GENOMIC DNA]</scope>
    <source>
        <strain evidence="2 3">DSM 22323</strain>
    </source>
</reference>